<protein>
    <submittedName>
        <fullName evidence="2">Uncharacterized protein</fullName>
    </submittedName>
</protein>
<reference evidence="2 3" key="1">
    <citation type="submission" date="2020-02" db="EMBL/GenBank/DDBJ databases">
        <authorList>
            <person name="Ma Q."/>
            <person name="Huang Y."/>
            <person name="Song X."/>
            <person name="Pei D."/>
        </authorList>
    </citation>
    <scope>NUCLEOTIDE SEQUENCE [LARGE SCALE GENOMIC DNA]</scope>
    <source>
        <strain evidence="2">Sxm20200214</strain>
        <tissue evidence="2">Leaf</tissue>
    </source>
</reference>
<feature type="region of interest" description="Disordered" evidence="1">
    <location>
        <begin position="57"/>
        <end position="84"/>
    </location>
</feature>
<dbReference type="EMBL" id="JAAMPC010000014">
    <property type="protein sequence ID" value="KAG2263475.1"/>
    <property type="molecule type" value="Genomic_DNA"/>
</dbReference>
<sequence>MDQPVCIKDLLDKAPLGKPNQKEQILDISGRFGQGVFQEYPQTEPVHIQGWYGLTHHGQELDREKADGSTKPEISGDGRPMMSIRVTSQPGELRNWDWAEAASASRTKMVTWNPWVPAKRFQARSRE</sequence>
<feature type="compositionally biased region" description="Basic and acidic residues" evidence="1">
    <location>
        <begin position="57"/>
        <end position="76"/>
    </location>
</feature>
<comment type="caution">
    <text evidence="2">The sequence shown here is derived from an EMBL/GenBank/DDBJ whole genome shotgun (WGS) entry which is preliminary data.</text>
</comment>
<evidence type="ECO:0000256" key="1">
    <source>
        <dbReference type="SAM" id="MobiDB-lite"/>
    </source>
</evidence>
<evidence type="ECO:0000313" key="2">
    <source>
        <dbReference type="EMBL" id="KAG2263475.1"/>
    </source>
</evidence>
<proteinExistence type="predicted"/>
<accession>A0A8X7U282</accession>
<keyword evidence="3" id="KW-1185">Reference proteome</keyword>
<evidence type="ECO:0000313" key="3">
    <source>
        <dbReference type="Proteomes" id="UP000886595"/>
    </source>
</evidence>
<dbReference type="Proteomes" id="UP000886595">
    <property type="component" value="Unassembled WGS sequence"/>
</dbReference>
<gene>
    <name evidence="2" type="ORF">Bca52824_070554</name>
</gene>
<dbReference type="AlphaFoldDB" id="A0A8X7U282"/>
<name>A0A8X7U282_BRACI</name>
<organism evidence="2 3">
    <name type="scientific">Brassica carinata</name>
    <name type="common">Ethiopian mustard</name>
    <name type="synonym">Abyssinian cabbage</name>
    <dbReference type="NCBI Taxonomy" id="52824"/>
    <lineage>
        <taxon>Eukaryota</taxon>
        <taxon>Viridiplantae</taxon>
        <taxon>Streptophyta</taxon>
        <taxon>Embryophyta</taxon>
        <taxon>Tracheophyta</taxon>
        <taxon>Spermatophyta</taxon>
        <taxon>Magnoliopsida</taxon>
        <taxon>eudicotyledons</taxon>
        <taxon>Gunneridae</taxon>
        <taxon>Pentapetalae</taxon>
        <taxon>rosids</taxon>
        <taxon>malvids</taxon>
        <taxon>Brassicales</taxon>
        <taxon>Brassicaceae</taxon>
        <taxon>Brassiceae</taxon>
        <taxon>Brassica</taxon>
    </lineage>
</organism>